<feature type="region of interest" description="Disordered" evidence="1">
    <location>
        <begin position="160"/>
        <end position="238"/>
    </location>
</feature>
<keyword evidence="3" id="KW-1185">Reference proteome</keyword>
<reference evidence="2 3" key="1">
    <citation type="submission" date="2018-03" db="EMBL/GenBank/DDBJ databases">
        <title>Genome assembly of novel Miniimonas species PCH200.</title>
        <authorList>
            <person name="Thakur V."/>
            <person name="Kumar V."/>
            <person name="Singh D."/>
        </authorList>
    </citation>
    <scope>NUCLEOTIDE SEQUENCE [LARGE SCALE GENOMIC DNA]</scope>
    <source>
        <strain evidence="2 3">PCH200</strain>
    </source>
</reference>
<feature type="compositionally biased region" description="Basic residues" evidence="1">
    <location>
        <begin position="335"/>
        <end position="344"/>
    </location>
</feature>
<name>A0A2U1ZUH7_9MICO</name>
<protein>
    <recommendedName>
        <fullName evidence="4">RAMA domain-containing protein</fullName>
    </recommendedName>
</protein>
<dbReference type="AlphaFoldDB" id="A0A2U1ZUH7"/>
<gene>
    <name evidence="2" type="ORF">C8046_08255</name>
</gene>
<evidence type="ECO:0000313" key="3">
    <source>
        <dbReference type="Proteomes" id="UP000245166"/>
    </source>
</evidence>
<accession>A0A2U1ZUH7</accession>
<feature type="compositionally biased region" description="Low complexity" evidence="1">
    <location>
        <begin position="197"/>
        <end position="215"/>
    </location>
</feature>
<evidence type="ECO:0008006" key="4">
    <source>
        <dbReference type="Google" id="ProtNLM"/>
    </source>
</evidence>
<dbReference type="Proteomes" id="UP000245166">
    <property type="component" value="Unassembled WGS sequence"/>
</dbReference>
<evidence type="ECO:0000313" key="2">
    <source>
        <dbReference type="EMBL" id="PWD50647.1"/>
    </source>
</evidence>
<organism evidence="2 3">
    <name type="scientific">Serinibacter arcticus</name>
    <dbReference type="NCBI Taxonomy" id="1655435"/>
    <lineage>
        <taxon>Bacteria</taxon>
        <taxon>Bacillati</taxon>
        <taxon>Actinomycetota</taxon>
        <taxon>Actinomycetes</taxon>
        <taxon>Micrococcales</taxon>
        <taxon>Beutenbergiaceae</taxon>
        <taxon>Serinibacter</taxon>
    </lineage>
</organism>
<sequence>MIPVHPAATAAPSSEPGEVLPDALESARAWAAEAGLALVPVAERPATGDAGTDVVALDASGAVVLVVGVAELTPEALVDALARAATVRSVAPAELAAGHAGGSDGVRDAWWQLRSGATARPAAGPSLLLIATTVAPVVEAALPLLGDVVRVCRAEGAVEPAGAGAGVAEAAPAESAPKPVAKPGPKPGPRPGPRPAPAVQATVEPTPAPEPTAAVEQEDVQRLEPPEADADEPTAGGLTPHEQLQAVVALVGEASLVLPGENGGVSGRLLADGTIVVDGDSYAEPGSAASAALGRPVADGWSAWRFGADGPYLGEALQEALTQSAAPARPERPARPHRRRAVRG</sequence>
<feature type="compositionally biased region" description="Low complexity" evidence="1">
    <location>
        <begin position="160"/>
        <end position="179"/>
    </location>
</feature>
<proteinExistence type="predicted"/>
<comment type="caution">
    <text evidence="2">The sequence shown here is derived from an EMBL/GenBank/DDBJ whole genome shotgun (WGS) entry which is preliminary data.</text>
</comment>
<dbReference type="EMBL" id="PYHR01000002">
    <property type="protein sequence ID" value="PWD50647.1"/>
    <property type="molecule type" value="Genomic_DNA"/>
</dbReference>
<feature type="compositionally biased region" description="Pro residues" evidence="1">
    <location>
        <begin position="180"/>
        <end position="196"/>
    </location>
</feature>
<feature type="region of interest" description="Disordered" evidence="1">
    <location>
        <begin position="321"/>
        <end position="344"/>
    </location>
</feature>
<evidence type="ECO:0000256" key="1">
    <source>
        <dbReference type="SAM" id="MobiDB-lite"/>
    </source>
</evidence>